<organism evidence="6">
    <name type="scientific">marine sediment metagenome</name>
    <dbReference type="NCBI Taxonomy" id="412755"/>
    <lineage>
        <taxon>unclassified sequences</taxon>
        <taxon>metagenomes</taxon>
        <taxon>ecological metagenomes</taxon>
    </lineage>
</organism>
<comment type="caution">
    <text evidence="6">The sequence shown here is derived from an EMBL/GenBank/DDBJ whole genome shotgun (WGS) entry which is preliminary data.</text>
</comment>
<proteinExistence type="predicted"/>
<evidence type="ECO:0000256" key="2">
    <source>
        <dbReference type="ARBA" id="ARBA00022692"/>
    </source>
</evidence>
<feature type="transmembrane region" description="Helical" evidence="5">
    <location>
        <begin position="62"/>
        <end position="80"/>
    </location>
</feature>
<evidence type="ECO:0000256" key="5">
    <source>
        <dbReference type="SAM" id="Phobius"/>
    </source>
</evidence>
<dbReference type="GO" id="GO:0016020">
    <property type="term" value="C:membrane"/>
    <property type="evidence" value="ECO:0007669"/>
    <property type="project" value="UniProtKB-SubCell"/>
</dbReference>
<evidence type="ECO:0000256" key="4">
    <source>
        <dbReference type="ARBA" id="ARBA00023136"/>
    </source>
</evidence>
<evidence type="ECO:0000256" key="1">
    <source>
        <dbReference type="ARBA" id="ARBA00004141"/>
    </source>
</evidence>
<name>X1PK30_9ZZZZ</name>
<accession>X1PK30</accession>
<keyword evidence="4 5" id="KW-0472">Membrane</keyword>
<gene>
    <name evidence="6" type="ORF">S06H3_60373</name>
</gene>
<feature type="transmembrane region" description="Helical" evidence="5">
    <location>
        <begin position="22"/>
        <end position="41"/>
    </location>
</feature>
<comment type="subcellular location">
    <subcellularLocation>
        <location evidence="1">Membrane</location>
        <topology evidence="1">Multi-pass membrane protein</topology>
    </subcellularLocation>
</comment>
<keyword evidence="3 5" id="KW-1133">Transmembrane helix</keyword>
<keyword evidence="2 5" id="KW-0812">Transmembrane</keyword>
<evidence type="ECO:0000313" key="6">
    <source>
        <dbReference type="EMBL" id="GAI56622.1"/>
    </source>
</evidence>
<dbReference type="EMBL" id="BARV01039376">
    <property type="protein sequence ID" value="GAI56622.1"/>
    <property type="molecule type" value="Genomic_DNA"/>
</dbReference>
<feature type="non-terminal residue" evidence="6">
    <location>
        <position position="110"/>
    </location>
</feature>
<dbReference type="InterPro" id="IPR001046">
    <property type="entry name" value="NRAMP_fam"/>
</dbReference>
<sequence>MVFGPGSLLVSSNVGANHGYELLWLLLLTGILMGTYVTMGARIGVVGGATPCTLIAGRLGRPVAAVIGINLCLICTAFQFSNNLAVAAVADALGVARLFGNPDEMAERTR</sequence>
<reference evidence="6" key="1">
    <citation type="journal article" date="2014" name="Front. Microbiol.">
        <title>High frequency of phylogenetically diverse reductive dehalogenase-homologous genes in deep subseafloor sedimentary metagenomes.</title>
        <authorList>
            <person name="Kawai M."/>
            <person name="Futagami T."/>
            <person name="Toyoda A."/>
            <person name="Takaki Y."/>
            <person name="Nishi S."/>
            <person name="Hori S."/>
            <person name="Arai W."/>
            <person name="Tsubouchi T."/>
            <person name="Morono Y."/>
            <person name="Uchiyama I."/>
            <person name="Ito T."/>
            <person name="Fujiyama A."/>
            <person name="Inagaki F."/>
            <person name="Takami H."/>
        </authorList>
    </citation>
    <scope>NUCLEOTIDE SEQUENCE</scope>
    <source>
        <strain evidence="6">Expedition CK06-06</strain>
    </source>
</reference>
<protein>
    <submittedName>
        <fullName evidence="6">Uncharacterized protein</fullName>
    </submittedName>
</protein>
<dbReference type="AlphaFoldDB" id="X1PK30"/>
<evidence type="ECO:0000256" key="3">
    <source>
        <dbReference type="ARBA" id="ARBA00022989"/>
    </source>
</evidence>
<dbReference type="GO" id="GO:0046873">
    <property type="term" value="F:metal ion transmembrane transporter activity"/>
    <property type="evidence" value="ECO:0007669"/>
    <property type="project" value="InterPro"/>
</dbReference>
<dbReference type="Pfam" id="PF01566">
    <property type="entry name" value="Nramp"/>
    <property type="match status" value="1"/>
</dbReference>